<evidence type="ECO:0000259" key="2">
    <source>
        <dbReference type="PROSITE" id="PS50110"/>
    </source>
</evidence>
<keyword evidence="5" id="KW-1185">Reference proteome</keyword>
<dbReference type="GO" id="GO:0003677">
    <property type="term" value="F:DNA binding"/>
    <property type="evidence" value="ECO:0007669"/>
    <property type="project" value="InterPro"/>
</dbReference>
<sequence>MEILIVEDEKPALQRLMQAVERYDPAIRIAATPGSVREAVRWLIGHPAPDLILLDIQLSDGLSLDIFQECAVACPVIFTTAYDEYMVDAFQHNGIDYLLKPIRQEKLERALNKYLKLQTHFTTQAAISPDLFARLGASVAAPETATETYKSRVLVRKGVEFLAIRTEDVAWFFSTHKVVFLVDRAGTRYLTDKTLTELENELDPDLFFRANRQYIVHVDGVARFRSAGKGKISLELTPPAGEAVVISQERAGVFRSWLER</sequence>
<dbReference type="RefSeq" id="WP_176956052.1">
    <property type="nucleotide sequence ID" value="NZ_FNFO01000005.1"/>
</dbReference>
<dbReference type="PROSITE" id="PS50930">
    <property type="entry name" value="HTH_LYTTR"/>
    <property type="match status" value="1"/>
</dbReference>
<name>A0A1G9IUD6_9BACT</name>
<feature type="domain" description="HTH LytTR-type" evidence="3">
    <location>
        <begin position="164"/>
        <end position="260"/>
    </location>
</feature>
<dbReference type="Gene3D" id="2.40.50.1020">
    <property type="entry name" value="LytTr DNA-binding domain"/>
    <property type="match status" value="1"/>
</dbReference>
<protein>
    <submittedName>
        <fullName evidence="4">Two-component system, LytT family, response regulator</fullName>
    </submittedName>
</protein>
<organism evidence="4 5">
    <name type="scientific">Catalinimonas alkaloidigena</name>
    <dbReference type="NCBI Taxonomy" id="1075417"/>
    <lineage>
        <taxon>Bacteria</taxon>
        <taxon>Pseudomonadati</taxon>
        <taxon>Bacteroidota</taxon>
        <taxon>Cytophagia</taxon>
        <taxon>Cytophagales</taxon>
        <taxon>Catalimonadaceae</taxon>
        <taxon>Catalinimonas</taxon>
    </lineage>
</organism>
<dbReference type="AlphaFoldDB" id="A0A1G9IUD6"/>
<dbReference type="InterPro" id="IPR046947">
    <property type="entry name" value="LytR-like"/>
</dbReference>
<dbReference type="PROSITE" id="PS50110">
    <property type="entry name" value="RESPONSE_REGULATORY"/>
    <property type="match status" value="1"/>
</dbReference>
<dbReference type="InterPro" id="IPR001789">
    <property type="entry name" value="Sig_transdc_resp-reg_receiver"/>
</dbReference>
<dbReference type="STRING" id="1075417.SAMN05421823_105110"/>
<dbReference type="PANTHER" id="PTHR37299">
    <property type="entry name" value="TRANSCRIPTIONAL REGULATOR-RELATED"/>
    <property type="match status" value="1"/>
</dbReference>
<gene>
    <name evidence="4" type="ORF">SAMN05421823_105110</name>
</gene>
<dbReference type="Proteomes" id="UP000198510">
    <property type="component" value="Unassembled WGS sequence"/>
</dbReference>
<feature type="modified residue" description="4-aspartylphosphate" evidence="1">
    <location>
        <position position="55"/>
    </location>
</feature>
<dbReference type="SUPFAM" id="SSF52172">
    <property type="entry name" value="CheY-like"/>
    <property type="match status" value="1"/>
</dbReference>
<evidence type="ECO:0000256" key="1">
    <source>
        <dbReference type="PROSITE-ProRule" id="PRU00169"/>
    </source>
</evidence>
<dbReference type="SMART" id="SM00448">
    <property type="entry name" value="REC"/>
    <property type="match status" value="1"/>
</dbReference>
<dbReference type="PANTHER" id="PTHR37299:SF1">
    <property type="entry name" value="STAGE 0 SPORULATION PROTEIN A HOMOLOG"/>
    <property type="match status" value="1"/>
</dbReference>
<keyword evidence="1" id="KW-0597">Phosphoprotein</keyword>
<proteinExistence type="predicted"/>
<dbReference type="Gene3D" id="3.40.50.2300">
    <property type="match status" value="1"/>
</dbReference>
<dbReference type="InterPro" id="IPR007492">
    <property type="entry name" value="LytTR_DNA-bd_dom"/>
</dbReference>
<dbReference type="SMART" id="SM00850">
    <property type="entry name" value="LytTR"/>
    <property type="match status" value="1"/>
</dbReference>
<feature type="domain" description="Response regulatory" evidence="2">
    <location>
        <begin position="2"/>
        <end position="115"/>
    </location>
</feature>
<dbReference type="GO" id="GO:0000156">
    <property type="term" value="F:phosphorelay response regulator activity"/>
    <property type="evidence" value="ECO:0007669"/>
    <property type="project" value="InterPro"/>
</dbReference>
<reference evidence="4 5" key="1">
    <citation type="submission" date="2016-10" db="EMBL/GenBank/DDBJ databases">
        <authorList>
            <person name="de Groot N.N."/>
        </authorList>
    </citation>
    <scope>NUCLEOTIDE SEQUENCE [LARGE SCALE GENOMIC DNA]</scope>
    <source>
        <strain evidence="4 5">DSM 25186</strain>
    </source>
</reference>
<dbReference type="Pfam" id="PF00072">
    <property type="entry name" value="Response_reg"/>
    <property type="match status" value="1"/>
</dbReference>
<evidence type="ECO:0000313" key="5">
    <source>
        <dbReference type="Proteomes" id="UP000198510"/>
    </source>
</evidence>
<evidence type="ECO:0000259" key="3">
    <source>
        <dbReference type="PROSITE" id="PS50930"/>
    </source>
</evidence>
<evidence type="ECO:0000313" key="4">
    <source>
        <dbReference type="EMBL" id="SDL28721.1"/>
    </source>
</evidence>
<accession>A0A1G9IUD6</accession>
<dbReference type="Pfam" id="PF04397">
    <property type="entry name" value="LytTR"/>
    <property type="match status" value="1"/>
</dbReference>
<dbReference type="InterPro" id="IPR011006">
    <property type="entry name" value="CheY-like_superfamily"/>
</dbReference>
<dbReference type="EMBL" id="FNFO01000005">
    <property type="protein sequence ID" value="SDL28721.1"/>
    <property type="molecule type" value="Genomic_DNA"/>
</dbReference>